<dbReference type="InterPro" id="IPR026050">
    <property type="entry name" value="C1GALT1/C1GALT1_chp1"/>
</dbReference>
<dbReference type="Gene3D" id="3.90.550.50">
    <property type="match status" value="1"/>
</dbReference>
<evidence type="ECO:0000256" key="4">
    <source>
        <dbReference type="ARBA" id="ARBA00006462"/>
    </source>
</evidence>
<keyword evidence="15" id="KW-1015">Disulfide bond</keyword>
<evidence type="ECO:0000256" key="6">
    <source>
        <dbReference type="ARBA" id="ARBA00012557"/>
    </source>
</evidence>
<comment type="cofactor">
    <cofactor evidence="1">
        <name>Mn(2+)</name>
        <dbReference type="ChEBI" id="CHEBI:29035"/>
    </cofactor>
</comment>
<evidence type="ECO:0000256" key="15">
    <source>
        <dbReference type="ARBA" id="ARBA00023157"/>
    </source>
</evidence>
<dbReference type="UniPathway" id="UPA00378"/>
<evidence type="ECO:0000256" key="3">
    <source>
        <dbReference type="ARBA" id="ARBA00004922"/>
    </source>
</evidence>
<evidence type="ECO:0000256" key="10">
    <source>
        <dbReference type="ARBA" id="ARBA00022723"/>
    </source>
</evidence>
<dbReference type="EMBL" id="MTYJ01000057">
    <property type="protein sequence ID" value="OQV17719.1"/>
    <property type="molecule type" value="Genomic_DNA"/>
</dbReference>
<dbReference type="PANTHER" id="PTHR23033:SF14">
    <property type="entry name" value="GLYCOPROTEIN-N-ACETYLGALACTOSAMINE 3-BETA-GALACTOSYLTRANSFERASE 1-RELATED"/>
    <property type="match status" value="1"/>
</dbReference>
<evidence type="ECO:0000256" key="16">
    <source>
        <dbReference type="ARBA" id="ARBA00023180"/>
    </source>
</evidence>
<name>A0A1W0WRA3_HYPEX</name>
<dbReference type="InterPro" id="IPR003378">
    <property type="entry name" value="Fringe-like_glycosylTrfase"/>
</dbReference>
<dbReference type="PANTHER" id="PTHR23033">
    <property type="entry name" value="BETA1,3-GALACTOSYLTRANSFERASE"/>
    <property type="match status" value="1"/>
</dbReference>
<reference evidence="26" key="1">
    <citation type="submission" date="2017-01" db="EMBL/GenBank/DDBJ databases">
        <title>Comparative genomics of anhydrobiosis in the tardigrade Hypsibius dujardini.</title>
        <authorList>
            <person name="Yoshida Y."/>
            <person name="Koutsovoulos G."/>
            <person name="Laetsch D."/>
            <person name="Stevens L."/>
            <person name="Kumar S."/>
            <person name="Horikawa D."/>
            <person name="Ishino K."/>
            <person name="Komine S."/>
            <person name="Tomita M."/>
            <person name="Blaxter M."/>
            <person name="Arakawa K."/>
        </authorList>
    </citation>
    <scope>NUCLEOTIDE SEQUENCE [LARGE SCALE GENOMIC DNA]</scope>
    <source>
        <strain evidence="26">Z151</strain>
    </source>
</reference>
<feature type="transmembrane region" description="Helical" evidence="23">
    <location>
        <begin position="12"/>
        <end position="29"/>
    </location>
</feature>
<dbReference type="Proteomes" id="UP000192578">
    <property type="component" value="Unassembled WGS sequence"/>
</dbReference>
<evidence type="ECO:0000256" key="22">
    <source>
        <dbReference type="ARBA" id="ARBA00059245"/>
    </source>
</evidence>
<evidence type="ECO:0000256" key="14">
    <source>
        <dbReference type="ARBA" id="ARBA00023136"/>
    </source>
</evidence>
<comment type="subunit">
    <text evidence="5">Homodimer; disulfide-linked.</text>
</comment>
<comment type="subcellular location">
    <subcellularLocation>
        <location evidence="2">Membrane</location>
        <topology evidence="2">Single-pass type II membrane protein</topology>
    </subcellularLocation>
</comment>
<keyword evidence="13 23" id="KW-1133">Transmembrane helix</keyword>
<keyword evidence="11" id="KW-0547">Nucleotide-binding</keyword>
<evidence type="ECO:0000256" key="18">
    <source>
        <dbReference type="ARBA" id="ARBA00040898"/>
    </source>
</evidence>
<dbReference type="EC" id="2.4.1.122" evidence="6"/>
<keyword evidence="10" id="KW-0479">Metal-binding</keyword>
<proteinExistence type="inferred from homology"/>
<dbReference type="GO" id="GO:0030145">
    <property type="term" value="F:manganese ion binding"/>
    <property type="evidence" value="ECO:0007669"/>
    <property type="project" value="UniProtKB-ARBA"/>
</dbReference>
<protein>
    <recommendedName>
        <fullName evidence="18">Glycoprotein-N-acetylgalactosamine 3-beta-galactosyltransferase 1</fullName>
        <ecNumber evidence="6">2.4.1.122</ecNumber>
    </recommendedName>
    <alternativeName>
        <fullName evidence="20">Core 1 O-glycan T-synthase</fullName>
    </alternativeName>
    <alternativeName>
        <fullName evidence="21">Core 1 UDP-galactose:N-acetylgalactosamine-alpha-R beta 1,3-galactosyltransferase 1</fullName>
    </alternativeName>
    <alternativeName>
        <fullName evidence="19">Core 1 beta1,3-galactosyltransferase 1</fullName>
    </alternativeName>
</protein>
<sequence>MNSRALLTKQSILPFILGFLINTFIFLRFRGNSNNEDISSQVVLLSDAQAGQLVGLKEKLAKHGELLAMMPEAKVKTKTVAEELYEKVRIFCWIMTSPQNHGKARAVKETWAKRCNEYVFVSTEDEPTLPAINASVGEGRDKLWGKTKFGFRYAYKSSLAKYDWFMKADDDTYVIVENLRLLLSNYTPADPVYFGCQFKPFTPQGYMSGGAGYVLSREALRRFVEDGLDKDKCRKDHDGVEDGEAGKCLFDVGVKAMDSRDELGQGRFFPFQPASHMEPGHNNKTWWYPQYLKYPEKDLLDCCSDTAISFHYTSEVNMYALEYLIYHLNPYGVGTSVQT</sequence>
<keyword evidence="14 23" id="KW-0472">Membrane</keyword>
<evidence type="ECO:0000313" key="26">
    <source>
        <dbReference type="Proteomes" id="UP000192578"/>
    </source>
</evidence>
<evidence type="ECO:0000256" key="8">
    <source>
        <dbReference type="ARBA" id="ARBA00022679"/>
    </source>
</evidence>
<evidence type="ECO:0000256" key="9">
    <source>
        <dbReference type="ARBA" id="ARBA00022692"/>
    </source>
</evidence>
<keyword evidence="26" id="KW-1185">Reference proteome</keyword>
<evidence type="ECO:0000256" key="21">
    <source>
        <dbReference type="ARBA" id="ARBA00043065"/>
    </source>
</evidence>
<dbReference type="GO" id="GO:0000166">
    <property type="term" value="F:nucleotide binding"/>
    <property type="evidence" value="ECO:0007669"/>
    <property type="project" value="UniProtKB-KW"/>
</dbReference>
<evidence type="ECO:0000256" key="5">
    <source>
        <dbReference type="ARBA" id="ARBA00011748"/>
    </source>
</evidence>
<keyword evidence="17" id="KW-0464">Manganese</keyword>
<evidence type="ECO:0000256" key="7">
    <source>
        <dbReference type="ARBA" id="ARBA00022676"/>
    </source>
</evidence>
<feature type="domain" description="Fringe-like glycosyltransferase" evidence="24">
    <location>
        <begin position="89"/>
        <end position="223"/>
    </location>
</feature>
<evidence type="ECO:0000256" key="17">
    <source>
        <dbReference type="ARBA" id="ARBA00023211"/>
    </source>
</evidence>
<evidence type="ECO:0000256" key="20">
    <source>
        <dbReference type="ARBA" id="ARBA00042009"/>
    </source>
</evidence>
<comment type="pathway">
    <text evidence="3">Protein modification; protein glycosylation.</text>
</comment>
<gene>
    <name evidence="25" type="ORF">BV898_08176</name>
</gene>
<keyword evidence="12" id="KW-0735">Signal-anchor</keyword>
<dbReference type="Pfam" id="PF02434">
    <property type="entry name" value="Fringe"/>
    <property type="match status" value="1"/>
</dbReference>
<evidence type="ECO:0000256" key="1">
    <source>
        <dbReference type="ARBA" id="ARBA00001936"/>
    </source>
</evidence>
<comment type="similarity">
    <text evidence="4">Belongs to the glycosyltransferase 31 family. Beta3-Gal-T subfamily.</text>
</comment>
<keyword evidence="7" id="KW-0328">Glycosyltransferase</keyword>
<evidence type="ECO:0000256" key="13">
    <source>
        <dbReference type="ARBA" id="ARBA00022989"/>
    </source>
</evidence>
<evidence type="ECO:0000256" key="19">
    <source>
        <dbReference type="ARBA" id="ARBA00041226"/>
    </source>
</evidence>
<keyword evidence="9 23" id="KW-0812">Transmembrane</keyword>
<keyword evidence="8" id="KW-0808">Transferase</keyword>
<accession>A0A1W0WRA3</accession>
<evidence type="ECO:0000256" key="23">
    <source>
        <dbReference type="SAM" id="Phobius"/>
    </source>
</evidence>
<dbReference type="GO" id="GO:0016020">
    <property type="term" value="C:membrane"/>
    <property type="evidence" value="ECO:0007669"/>
    <property type="project" value="UniProtKB-SubCell"/>
</dbReference>
<dbReference type="OrthoDB" id="414175at2759"/>
<dbReference type="GO" id="GO:0016263">
    <property type="term" value="F:glycoprotein-N-acetylgalactosamine 3-beta-galactosyltransferase activity"/>
    <property type="evidence" value="ECO:0007669"/>
    <property type="project" value="UniProtKB-EC"/>
</dbReference>
<dbReference type="AlphaFoldDB" id="A0A1W0WRA3"/>
<comment type="caution">
    <text evidence="25">The sequence shown here is derived from an EMBL/GenBank/DDBJ whole genome shotgun (WGS) entry which is preliminary data.</text>
</comment>
<evidence type="ECO:0000259" key="24">
    <source>
        <dbReference type="Pfam" id="PF02434"/>
    </source>
</evidence>
<keyword evidence="16" id="KW-0325">Glycoprotein</keyword>
<organism evidence="25 26">
    <name type="scientific">Hypsibius exemplaris</name>
    <name type="common">Freshwater tardigrade</name>
    <dbReference type="NCBI Taxonomy" id="2072580"/>
    <lineage>
        <taxon>Eukaryota</taxon>
        <taxon>Metazoa</taxon>
        <taxon>Ecdysozoa</taxon>
        <taxon>Tardigrada</taxon>
        <taxon>Eutardigrada</taxon>
        <taxon>Parachela</taxon>
        <taxon>Hypsibioidea</taxon>
        <taxon>Hypsibiidae</taxon>
        <taxon>Hypsibius</taxon>
    </lineage>
</organism>
<evidence type="ECO:0000313" key="25">
    <source>
        <dbReference type="EMBL" id="OQV17719.1"/>
    </source>
</evidence>
<evidence type="ECO:0000256" key="2">
    <source>
        <dbReference type="ARBA" id="ARBA00004606"/>
    </source>
</evidence>
<evidence type="ECO:0000256" key="12">
    <source>
        <dbReference type="ARBA" id="ARBA00022968"/>
    </source>
</evidence>
<comment type="function">
    <text evidence="22">Glycosyltransferase that generates the core 1 O-glycan Gal-beta1-3GalNAc-alpha1-Ser/Thr (T antigen), which is a precursor for many extended O-glycans in glycoproteins.</text>
</comment>
<evidence type="ECO:0000256" key="11">
    <source>
        <dbReference type="ARBA" id="ARBA00022741"/>
    </source>
</evidence>
<dbReference type="FunFam" id="3.90.550.50:FF:000017">
    <property type="entry name" value="Glycoprotein-N-acetylgalactosamine 3-beta-galactosyltransferase 1"/>
    <property type="match status" value="1"/>
</dbReference>